<dbReference type="SUPFAM" id="SSF81340">
    <property type="entry name" value="Clc chloride channel"/>
    <property type="match status" value="1"/>
</dbReference>
<dbReference type="GO" id="GO:0016020">
    <property type="term" value="C:membrane"/>
    <property type="evidence" value="ECO:0007669"/>
    <property type="project" value="UniProtKB-SubCell"/>
</dbReference>
<dbReference type="GO" id="GO:0015108">
    <property type="term" value="F:chloride transmembrane transporter activity"/>
    <property type="evidence" value="ECO:0007669"/>
    <property type="project" value="InterPro"/>
</dbReference>
<gene>
    <name evidence="6" type="ORF">IAC18_01260</name>
</gene>
<sequence>MKKPDFPARAALAFVRAFVKWLALAAVTGAAGGLAGSAFYLAVASATELRAASPWLLWLLPAAGAAIALLYRFTKLDGLGTDTVIDAIHEGRGINILLVPVIFVSTAATHLFGGSAGREGAALQIGGGLGQNIARLFRLDDKDTRLATLCGMSALFSALFGTPLTATIFALEVISVGEIYYAGLVPCLASSLAAFGLTRLFGIAPTRFEVAAPALTADMLWRVALLGLAAALMSVILCETMHRSERALKRLVPNGVLRAVLGGCAVIALTYIAGTTDYNGAGGEVIAAAIERGEARPWDFALKLVFTAVTLSSGFKGGEMVPTFFIGATLGCALGPLLDIPAGFAAAAGLAALFCGAVNCPVASVILAIELFGSGGAVYFAVAIAVAYMLSGYSGLYRSQKIIYSKLKAEYIDIHAK</sequence>
<proteinExistence type="predicted"/>
<evidence type="ECO:0000313" key="7">
    <source>
        <dbReference type="Proteomes" id="UP000824001"/>
    </source>
</evidence>
<dbReference type="Gene3D" id="1.10.3080.10">
    <property type="entry name" value="Clc chloride channel"/>
    <property type="match status" value="1"/>
</dbReference>
<keyword evidence="2 5" id="KW-0812">Transmembrane</keyword>
<feature type="transmembrane region" description="Helical" evidence="5">
    <location>
        <begin position="55"/>
        <end position="73"/>
    </location>
</feature>
<dbReference type="InterPro" id="IPR001807">
    <property type="entry name" value="ClC"/>
</dbReference>
<dbReference type="EMBL" id="DVJK01000036">
    <property type="protein sequence ID" value="HIS66167.1"/>
    <property type="molecule type" value="Genomic_DNA"/>
</dbReference>
<dbReference type="AlphaFoldDB" id="A0A9D1FBR9"/>
<feature type="transmembrane region" description="Helical" evidence="5">
    <location>
        <begin position="94"/>
        <end position="113"/>
    </location>
</feature>
<feature type="transmembrane region" description="Helical" evidence="5">
    <location>
        <begin position="350"/>
        <end position="372"/>
    </location>
</feature>
<evidence type="ECO:0000256" key="3">
    <source>
        <dbReference type="ARBA" id="ARBA00022989"/>
    </source>
</evidence>
<keyword evidence="4 5" id="KW-0472">Membrane</keyword>
<organism evidence="6 7">
    <name type="scientific">Candidatus Scatomorpha merdipullorum</name>
    <dbReference type="NCBI Taxonomy" id="2840927"/>
    <lineage>
        <taxon>Bacteria</taxon>
        <taxon>Bacillati</taxon>
        <taxon>Bacillota</taxon>
        <taxon>Clostridia</taxon>
        <taxon>Eubacteriales</taxon>
        <taxon>Candidatus Scatomorpha</taxon>
    </lineage>
</organism>
<dbReference type="Pfam" id="PF00654">
    <property type="entry name" value="Voltage_CLC"/>
    <property type="match status" value="1"/>
</dbReference>
<evidence type="ECO:0000256" key="1">
    <source>
        <dbReference type="ARBA" id="ARBA00004141"/>
    </source>
</evidence>
<feature type="transmembrane region" description="Helical" evidence="5">
    <location>
        <begin position="146"/>
        <end position="171"/>
    </location>
</feature>
<reference evidence="6" key="1">
    <citation type="submission" date="2020-10" db="EMBL/GenBank/DDBJ databases">
        <authorList>
            <person name="Gilroy R."/>
        </authorList>
    </citation>
    <scope>NUCLEOTIDE SEQUENCE</scope>
    <source>
        <strain evidence="6">ChiHjej10B9-9673</strain>
    </source>
</reference>
<protein>
    <submittedName>
        <fullName evidence="6">Chloride channel protein</fullName>
    </submittedName>
</protein>
<keyword evidence="3 5" id="KW-1133">Transmembrane helix</keyword>
<dbReference type="PANTHER" id="PTHR43427">
    <property type="entry name" value="CHLORIDE CHANNEL PROTEIN CLC-E"/>
    <property type="match status" value="1"/>
</dbReference>
<feature type="transmembrane region" description="Helical" evidence="5">
    <location>
        <begin position="21"/>
        <end position="43"/>
    </location>
</feature>
<accession>A0A9D1FBR9</accession>
<comment type="caution">
    <text evidence="6">The sequence shown here is derived from an EMBL/GenBank/DDBJ whole genome shotgun (WGS) entry which is preliminary data.</text>
</comment>
<feature type="transmembrane region" description="Helical" evidence="5">
    <location>
        <begin position="178"/>
        <end position="199"/>
    </location>
</feature>
<dbReference type="InterPro" id="IPR014743">
    <property type="entry name" value="Cl-channel_core"/>
</dbReference>
<dbReference type="PANTHER" id="PTHR43427:SF12">
    <property type="entry name" value="CHLORIDE TRANSPORTER"/>
    <property type="match status" value="1"/>
</dbReference>
<evidence type="ECO:0000256" key="4">
    <source>
        <dbReference type="ARBA" id="ARBA00023136"/>
    </source>
</evidence>
<feature type="transmembrane region" description="Helical" evidence="5">
    <location>
        <begin position="378"/>
        <end position="397"/>
    </location>
</feature>
<feature type="transmembrane region" description="Helical" evidence="5">
    <location>
        <begin position="320"/>
        <end position="338"/>
    </location>
</feature>
<dbReference type="InterPro" id="IPR050368">
    <property type="entry name" value="ClC-type_chloride_channel"/>
</dbReference>
<name>A0A9D1FBR9_9FIRM</name>
<feature type="transmembrane region" description="Helical" evidence="5">
    <location>
        <begin position="251"/>
        <end position="273"/>
    </location>
</feature>
<evidence type="ECO:0000256" key="2">
    <source>
        <dbReference type="ARBA" id="ARBA00022692"/>
    </source>
</evidence>
<reference evidence="6" key="2">
    <citation type="journal article" date="2021" name="PeerJ">
        <title>Extensive microbial diversity within the chicken gut microbiome revealed by metagenomics and culture.</title>
        <authorList>
            <person name="Gilroy R."/>
            <person name="Ravi A."/>
            <person name="Getino M."/>
            <person name="Pursley I."/>
            <person name="Horton D.L."/>
            <person name="Alikhan N.F."/>
            <person name="Baker D."/>
            <person name="Gharbi K."/>
            <person name="Hall N."/>
            <person name="Watson M."/>
            <person name="Adriaenssens E.M."/>
            <person name="Foster-Nyarko E."/>
            <person name="Jarju S."/>
            <person name="Secka A."/>
            <person name="Antonio M."/>
            <person name="Oren A."/>
            <person name="Chaudhuri R.R."/>
            <person name="La Ragione R."/>
            <person name="Hildebrand F."/>
            <person name="Pallen M.J."/>
        </authorList>
    </citation>
    <scope>NUCLEOTIDE SEQUENCE</scope>
    <source>
        <strain evidence="6">ChiHjej10B9-9673</strain>
    </source>
</reference>
<feature type="transmembrane region" description="Helical" evidence="5">
    <location>
        <begin position="219"/>
        <end position="239"/>
    </location>
</feature>
<evidence type="ECO:0000313" key="6">
    <source>
        <dbReference type="EMBL" id="HIS66167.1"/>
    </source>
</evidence>
<dbReference type="Proteomes" id="UP000824001">
    <property type="component" value="Unassembled WGS sequence"/>
</dbReference>
<comment type="subcellular location">
    <subcellularLocation>
        <location evidence="1">Membrane</location>
        <topology evidence="1">Multi-pass membrane protein</topology>
    </subcellularLocation>
</comment>
<evidence type="ECO:0000256" key="5">
    <source>
        <dbReference type="SAM" id="Phobius"/>
    </source>
</evidence>